<comment type="similarity">
    <text evidence="1 5">Belongs to the type-B carboxylesterase/lipase family.</text>
</comment>
<evidence type="ECO:0000256" key="1">
    <source>
        <dbReference type="ARBA" id="ARBA00005964"/>
    </source>
</evidence>
<organism evidence="7 8">
    <name type="scientific">Sphenodon punctatus</name>
    <name type="common">Tuatara</name>
    <name type="synonym">Hatteria punctata</name>
    <dbReference type="NCBI Taxonomy" id="8508"/>
    <lineage>
        <taxon>Eukaryota</taxon>
        <taxon>Metazoa</taxon>
        <taxon>Chordata</taxon>
        <taxon>Craniata</taxon>
        <taxon>Vertebrata</taxon>
        <taxon>Euteleostomi</taxon>
        <taxon>Lepidosauria</taxon>
        <taxon>Sphenodontia</taxon>
        <taxon>Sphenodontidae</taxon>
        <taxon>Sphenodon</taxon>
    </lineage>
</organism>
<dbReference type="InterPro" id="IPR019826">
    <property type="entry name" value="Carboxylesterase_B_AS"/>
</dbReference>
<dbReference type="Ensembl" id="ENSSPUT00000021346.1">
    <property type="protein sequence ID" value="ENSSPUP00000020045.1"/>
    <property type="gene ID" value="ENSSPUG00000015400.1"/>
</dbReference>
<reference evidence="7" key="1">
    <citation type="submission" date="2025-08" db="UniProtKB">
        <authorList>
            <consortium name="Ensembl"/>
        </authorList>
    </citation>
    <scope>IDENTIFICATION</scope>
</reference>
<dbReference type="Gene3D" id="3.40.50.1820">
    <property type="entry name" value="alpha/beta hydrolase"/>
    <property type="match status" value="1"/>
</dbReference>
<dbReference type="PANTHER" id="PTHR43918">
    <property type="entry name" value="ACETYLCHOLINESTERASE"/>
    <property type="match status" value="1"/>
</dbReference>
<dbReference type="FunFam" id="3.40.50.1820:FF:000029">
    <property type="entry name" value="Acetylcholinesterase"/>
    <property type="match status" value="1"/>
</dbReference>
<feature type="domain" description="Carboxylesterase type B" evidence="6">
    <location>
        <begin position="28"/>
        <end position="533"/>
    </location>
</feature>
<dbReference type="GeneTree" id="ENSGT00940000157023"/>
<evidence type="ECO:0000256" key="5">
    <source>
        <dbReference type="RuleBase" id="RU361235"/>
    </source>
</evidence>
<evidence type="ECO:0000256" key="3">
    <source>
        <dbReference type="ARBA" id="ARBA00022801"/>
    </source>
</evidence>
<dbReference type="PROSITE" id="PS00941">
    <property type="entry name" value="CARBOXYLESTERASE_B_2"/>
    <property type="match status" value="1"/>
</dbReference>
<dbReference type="GO" id="GO:0003990">
    <property type="term" value="F:acetylcholinesterase activity"/>
    <property type="evidence" value="ECO:0007669"/>
    <property type="project" value="TreeGrafter"/>
</dbReference>
<feature type="chain" id="PRO_5034370792" description="Carboxylic ester hydrolase" evidence="5">
    <location>
        <begin position="26"/>
        <end position="544"/>
    </location>
</feature>
<evidence type="ECO:0000313" key="8">
    <source>
        <dbReference type="Proteomes" id="UP000694392"/>
    </source>
</evidence>
<dbReference type="OMA" id="WTPCIDG"/>
<keyword evidence="2" id="KW-0719">Serine esterase</keyword>
<proteinExistence type="inferred from homology"/>
<dbReference type="Proteomes" id="UP000694392">
    <property type="component" value="Unplaced"/>
</dbReference>
<dbReference type="InterPro" id="IPR050654">
    <property type="entry name" value="AChE-related_enzymes"/>
</dbReference>
<dbReference type="PANTHER" id="PTHR43918:SF4">
    <property type="entry name" value="CARBOXYLIC ESTER HYDROLASE"/>
    <property type="match status" value="1"/>
</dbReference>
<dbReference type="GO" id="GO:0019695">
    <property type="term" value="P:choline metabolic process"/>
    <property type="evidence" value="ECO:0007669"/>
    <property type="project" value="TreeGrafter"/>
</dbReference>
<dbReference type="SUPFAM" id="SSF53474">
    <property type="entry name" value="alpha/beta-Hydrolases"/>
    <property type="match status" value="1"/>
</dbReference>
<dbReference type="PROSITE" id="PS00122">
    <property type="entry name" value="CARBOXYLESTERASE_B_1"/>
    <property type="match status" value="1"/>
</dbReference>
<name>A0A8D0HG69_SPHPU</name>
<dbReference type="CDD" id="cd00312">
    <property type="entry name" value="Esterase_lipase"/>
    <property type="match status" value="1"/>
</dbReference>
<dbReference type="GO" id="GO:0005886">
    <property type="term" value="C:plasma membrane"/>
    <property type="evidence" value="ECO:0007669"/>
    <property type="project" value="TreeGrafter"/>
</dbReference>
<dbReference type="GO" id="GO:0006581">
    <property type="term" value="P:acetylcholine catabolic process"/>
    <property type="evidence" value="ECO:0007669"/>
    <property type="project" value="TreeGrafter"/>
</dbReference>
<dbReference type="EC" id="3.1.1.-" evidence="5"/>
<feature type="signal peptide" evidence="5">
    <location>
        <begin position="1"/>
        <end position="25"/>
    </location>
</feature>
<accession>A0A8D0HG69</accession>
<dbReference type="InterPro" id="IPR029058">
    <property type="entry name" value="AB_hydrolase_fold"/>
</dbReference>
<keyword evidence="8" id="KW-1185">Reference proteome</keyword>
<evidence type="ECO:0000259" key="6">
    <source>
        <dbReference type="Pfam" id="PF00135"/>
    </source>
</evidence>
<evidence type="ECO:0000256" key="2">
    <source>
        <dbReference type="ARBA" id="ARBA00022487"/>
    </source>
</evidence>
<reference evidence="7" key="2">
    <citation type="submission" date="2025-09" db="UniProtKB">
        <authorList>
            <consortium name="Ensembl"/>
        </authorList>
    </citation>
    <scope>IDENTIFICATION</scope>
</reference>
<evidence type="ECO:0000313" key="7">
    <source>
        <dbReference type="Ensembl" id="ENSSPUP00000020045.1"/>
    </source>
</evidence>
<dbReference type="Pfam" id="PF00135">
    <property type="entry name" value="COesterase"/>
    <property type="match status" value="1"/>
</dbReference>
<sequence length="544" mass="59137">TFSLVHSCLFIFYLALPHFLDLACGANDTIVLTSSGPIHGTHLPAGSGSVTAFLGIPYAQPPVGKLRFKKPLPHEPWSDILEATKFGNSCHQIEVSSYHEEDQSTIKMPQSEDCLFLNVWVPHPRPHEPVPILVWIHGGGFSFGSGSNDRGYLAATENIIVASMNYRLGALGFLSLPPAAPGNAGLWDQNLALRWLKENAAAFGGDPSRLTVSGQSAGGASVGFHLLSPQSQPLFARAVLQSGAATCPWAWHGPEEAKQRGRALGRVLGCAEGNDTAVVSCLRGKDPAMISRLQTFIRNPKDLMDAGFVPTTDGDFLLEAPQKLLESGRFPAVPILTGFTTDEGSVFLDAAPGFSLDSESIINREQLLEGLRLLVPKAPESTVQAAALLYSQEKRGPARYRDAMVKASTDYLFLCPVAGVAGWLAETRSAVYAYVFTHRPPFITAPDWIGVPHCAELPYLFAELPSVAEDEWALSHRVIRYWAEFARSGFNPTADGSGEQWPLYNSKEQNFFRISTEPPQVQSISPSRHCHFWGSGVTEEINGE</sequence>
<dbReference type="AlphaFoldDB" id="A0A8D0HG69"/>
<evidence type="ECO:0000256" key="4">
    <source>
        <dbReference type="ARBA" id="ARBA00023157"/>
    </source>
</evidence>
<keyword evidence="3 5" id="KW-0378">Hydrolase</keyword>
<keyword evidence="5" id="KW-0732">Signal</keyword>
<protein>
    <recommendedName>
        <fullName evidence="5">Carboxylic ester hydrolase</fullName>
        <ecNumber evidence="5">3.1.1.-</ecNumber>
    </recommendedName>
</protein>
<dbReference type="InterPro" id="IPR019819">
    <property type="entry name" value="Carboxylesterase_B_CS"/>
</dbReference>
<dbReference type="InterPro" id="IPR002018">
    <property type="entry name" value="CarbesteraseB"/>
</dbReference>
<keyword evidence="4" id="KW-1015">Disulfide bond</keyword>
<dbReference type="GO" id="GO:0005615">
    <property type="term" value="C:extracellular space"/>
    <property type="evidence" value="ECO:0007669"/>
    <property type="project" value="TreeGrafter"/>
</dbReference>